<dbReference type="Proteomes" id="UP000683310">
    <property type="component" value="Chromosome"/>
</dbReference>
<proteinExistence type="predicted"/>
<organism evidence="1 2">
    <name type="scientific">Nocardia tengchongensis</name>
    <dbReference type="NCBI Taxonomy" id="2055889"/>
    <lineage>
        <taxon>Bacteria</taxon>
        <taxon>Bacillati</taxon>
        <taxon>Actinomycetota</taxon>
        <taxon>Actinomycetes</taxon>
        <taxon>Mycobacteriales</taxon>
        <taxon>Nocardiaceae</taxon>
        <taxon>Nocardia</taxon>
    </lineage>
</organism>
<reference evidence="1 2" key="1">
    <citation type="submission" date="2021-04" db="EMBL/GenBank/DDBJ databases">
        <title>Nocardia tengchongensis.</title>
        <authorList>
            <person name="Zhuang k."/>
            <person name="Ran Y."/>
            <person name="Li W."/>
        </authorList>
    </citation>
    <scope>NUCLEOTIDE SEQUENCE [LARGE SCALE GENOMIC DNA]</scope>
    <source>
        <strain evidence="1 2">CFH S0057</strain>
    </source>
</reference>
<name>A0ABX8CZS4_9NOCA</name>
<dbReference type="RefSeq" id="WP_213560402.1">
    <property type="nucleotide sequence ID" value="NZ_JBHZDI010000125.1"/>
</dbReference>
<accession>A0ABX8CZS4</accession>
<evidence type="ECO:0000313" key="2">
    <source>
        <dbReference type="Proteomes" id="UP000683310"/>
    </source>
</evidence>
<sequence>MSNYAIGFLRPEVSGEAWHQDEARIHALAAEHGRSIILMYYGDAQRPGGAVINRLMNLTYAEHANEIIAPGAHHFEPGDIPALVKIADVICADTGMRYTIPRGDTHADSPQAIGIGDG</sequence>
<keyword evidence="2" id="KW-1185">Reference proteome</keyword>
<evidence type="ECO:0000313" key="1">
    <source>
        <dbReference type="EMBL" id="QVI24339.1"/>
    </source>
</evidence>
<protein>
    <submittedName>
        <fullName evidence="1">Uncharacterized protein</fullName>
    </submittedName>
</protein>
<gene>
    <name evidence="1" type="ORF">KHQ06_17200</name>
</gene>
<dbReference type="EMBL" id="CP074371">
    <property type="protein sequence ID" value="QVI24339.1"/>
    <property type="molecule type" value="Genomic_DNA"/>
</dbReference>